<accession>A0A0E9VF95</accession>
<dbReference type="EMBL" id="GBXM01032437">
    <property type="protein sequence ID" value="JAH76140.1"/>
    <property type="molecule type" value="Transcribed_RNA"/>
</dbReference>
<protein>
    <submittedName>
        <fullName evidence="1">Uncharacterized protein</fullName>
    </submittedName>
</protein>
<sequence>MEVYVVDSSCGVVSDLGDAEQLKTTCFYFALTGWLPRWISVFHLLTAKF</sequence>
<name>A0A0E9VF95_ANGAN</name>
<reference evidence="1" key="2">
    <citation type="journal article" date="2015" name="Fish Shellfish Immunol.">
        <title>Early steps in the European eel (Anguilla anguilla)-Vibrio vulnificus interaction in the gills: Role of the RtxA13 toxin.</title>
        <authorList>
            <person name="Callol A."/>
            <person name="Pajuelo D."/>
            <person name="Ebbesson L."/>
            <person name="Teles M."/>
            <person name="MacKenzie S."/>
            <person name="Amaro C."/>
        </authorList>
    </citation>
    <scope>NUCLEOTIDE SEQUENCE</scope>
</reference>
<dbReference type="AlphaFoldDB" id="A0A0E9VF95"/>
<proteinExistence type="predicted"/>
<evidence type="ECO:0000313" key="1">
    <source>
        <dbReference type="EMBL" id="JAH76140.1"/>
    </source>
</evidence>
<organism evidence="1">
    <name type="scientific">Anguilla anguilla</name>
    <name type="common">European freshwater eel</name>
    <name type="synonym">Muraena anguilla</name>
    <dbReference type="NCBI Taxonomy" id="7936"/>
    <lineage>
        <taxon>Eukaryota</taxon>
        <taxon>Metazoa</taxon>
        <taxon>Chordata</taxon>
        <taxon>Craniata</taxon>
        <taxon>Vertebrata</taxon>
        <taxon>Euteleostomi</taxon>
        <taxon>Actinopterygii</taxon>
        <taxon>Neopterygii</taxon>
        <taxon>Teleostei</taxon>
        <taxon>Anguilliformes</taxon>
        <taxon>Anguillidae</taxon>
        <taxon>Anguilla</taxon>
    </lineage>
</organism>
<reference evidence="1" key="1">
    <citation type="submission" date="2014-11" db="EMBL/GenBank/DDBJ databases">
        <authorList>
            <person name="Amaro Gonzalez C."/>
        </authorList>
    </citation>
    <scope>NUCLEOTIDE SEQUENCE</scope>
</reference>